<evidence type="ECO:0000313" key="3">
    <source>
        <dbReference type="Proteomes" id="UP000013063"/>
    </source>
</evidence>
<organism evidence="2 3">
    <name type="scientific">Caulobacter vibrioides OR37</name>
    <dbReference type="NCBI Taxonomy" id="1292034"/>
    <lineage>
        <taxon>Bacteria</taxon>
        <taxon>Pseudomonadati</taxon>
        <taxon>Pseudomonadota</taxon>
        <taxon>Alphaproteobacteria</taxon>
        <taxon>Caulobacterales</taxon>
        <taxon>Caulobacteraceae</taxon>
        <taxon>Caulobacter</taxon>
    </lineage>
</organism>
<protein>
    <submittedName>
        <fullName evidence="2">Putative hydrolase or acyltransferase of alpha/beta superfamily</fullName>
    </submittedName>
</protein>
<dbReference type="PRINTS" id="PR00111">
    <property type="entry name" value="ABHYDROLASE"/>
</dbReference>
<reference evidence="2 3" key="1">
    <citation type="journal article" date="2013" name="Genome Announc.">
        <title>Draft Genome Sequence for Caulobacter sp. Strain OR37, a Bacterium Tolerant to Heavy Metals.</title>
        <authorList>
            <person name="Utturkar S.M."/>
            <person name="Bollmann A."/>
            <person name="Brzoska R.M."/>
            <person name="Klingeman D.M."/>
            <person name="Epstein S.E."/>
            <person name="Palumbo A.V."/>
            <person name="Brown S.D."/>
        </authorList>
    </citation>
    <scope>NUCLEOTIDE SEQUENCE [LARGE SCALE GENOMIC DNA]</scope>
    <source>
        <strain evidence="2 3">OR37</strain>
    </source>
</reference>
<dbReference type="STRING" id="1292034.OR37_01979"/>
<dbReference type="InterPro" id="IPR050228">
    <property type="entry name" value="Carboxylesterase_BioH"/>
</dbReference>
<comment type="caution">
    <text evidence="2">The sequence shown here is derived from an EMBL/GenBank/DDBJ whole genome shotgun (WGS) entry which is preliminary data.</text>
</comment>
<dbReference type="eggNOG" id="COG2267">
    <property type="taxonomic scope" value="Bacteria"/>
</dbReference>
<dbReference type="EMBL" id="APMP01000009">
    <property type="protein sequence ID" value="ENZ82167.1"/>
    <property type="molecule type" value="Genomic_DNA"/>
</dbReference>
<name>R0EM69_CAUVI</name>
<dbReference type="GO" id="GO:0016746">
    <property type="term" value="F:acyltransferase activity"/>
    <property type="evidence" value="ECO:0007669"/>
    <property type="project" value="UniProtKB-KW"/>
</dbReference>
<sequence length="279" mass="30086" precursor="true">MEHRRFEGHRGLALAADIAGPAQGRPVVLLHGGGQTRGSWKNGLKALVERGYRVFSIDARGHGESGWDPDQDYSLDAQVADLTALLAQLPDSPALVGASMGGVTALATLGQAHPPAARALVLVDVTPKVDPVGAQRIADFMRANPEGFATLQEVSDAVAAYNPHRPRPKDLSGLRRNLREVDGRFYWHWDPAFLGVRRLEPEAYRERLEDAARAIAVPTLLVRGARSEIVGDAEVAHFRALMPRARYVDVAGAGHMVAGDRNDAFNAAILNFLADVDAT</sequence>
<keyword evidence="2" id="KW-0012">Acyltransferase</keyword>
<dbReference type="InterPro" id="IPR000073">
    <property type="entry name" value="AB_hydrolase_1"/>
</dbReference>
<dbReference type="PANTHER" id="PTHR43194:SF2">
    <property type="entry name" value="PEROXISOMAL MEMBRANE PROTEIN LPX1"/>
    <property type="match status" value="1"/>
</dbReference>
<dbReference type="InterPro" id="IPR029058">
    <property type="entry name" value="AB_hydrolase_fold"/>
</dbReference>
<gene>
    <name evidence="2" type="ORF">OR37_01979</name>
</gene>
<feature type="domain" description="AB hydrolase-1" evidence="1">
    <location>
        <begin position="26"/>
        <end position="257"/>
    </location>
</feature>
<dbReference type="AlphaFoldDB" id="R0EM69"/>
<dbReference type="Gene3D" id="3.40.50.1820">
    <property type="entry name" value="alpha/beta hydrolase"/>
    <property type="match status" value="1"/>
</dbReference>
<dbReference type="PANTHER" id="PTHR43194">
    <property type="entry name" value="HYDROLASE ALPHA/BETA FOLD FAMILY"/>
    <property type="match status" value="1"/>
</dbReference>
<dbReference type="SUPFAM" id="SSF53474">
    <property type="entry name" value="alpha/beta-Hydrolases"/>
    <property type="match status" value="1"/>
</dbReference>
<keyword evidence="3" id="KW-1185">Reference proteome</keyword>
<accession>R0EM69</accession>
<keyword evidence="2" id="KW-0808">Transferase</keyword>
<proteinExistence type="predicted"/>
<evidence type="ECO:0000259" key="1">
    <source>
        <dbReference type="Pfam" id="PF00561"/>
    </source>
</evidence>
<dbReference type="Proteomes" id="UP000013063">
    <property type="component" value="Unassembled WGS sequence"/>
</dbReference>
<evidence type="ECO:0000313" key="2">
    <source>
        <dbReference type="EMBL" id="ENZ82167.1"/>
    </source>
</evidence>
<dbReference type="GO" id="GO:0016787">
    <property type="term" value="F:hydrolase activity"/>
    <property type="evidence" value="ECO:0007669"/>
    <property type="project" value="UniProtKB-KW"/>
</dbReference>
<keyword evidence="2" id="KW-0378">Hydrolase</keyword>
<dbReference type="RefSeq" id="WP_004618789.1">
    <property type="nucleotide sequence ID" value="NZ_APMP01000009.1"/>
</dbReference>
<dbReference type="PATRIC" id="fig|1292034.3.peg.1966"/>
<dbReference type="Pfam" id="PF00561">
    <property type="entry name" value="Abhydrolase_1"/>
    <property type="match status" value="1"/>
</dbReference>